<feature type="region of interest" description="Disordered" evidence="1">
    <location>
        <begin position="136"/>
        <end position="161"/>
    </location>
</feature>
<evidence type="ECO:0000313" key="3">
    <source>
        <dbReference type="EMBL" id="RDW62162.1"/>
    </source>
</evidence>
<feature type="compositionally biased region" description="Low complexity" evidence="1">
    <location>
        <begin position="400"/>
        <end position="409"/>
    </location>
</feature>
<feature type="compositionally biased region" description="Polar residues" evidence="1">
    <location>
        <begin position="295"/>
        <end position="309"/>
    </location>
</feature>
<keyword evidence="2" id="KW-1133">Transmembrane helix</keyword>
<sequence length="613" mass="66909">MGNAFGSISLANKFGIVLGCLIFLTFFAGFAKVMYNRRRLAIATRNAEELEAAQGGNTREKINANKVFGEGDLFGIRAIESGYFGGVAQTARKPSSQKKSTRIRPVSIRPTSTTPISPIRAMASSSSKIDARLQKAVAAPQPETSGLDAPKFKPKHRPSPLDLASEQADVEYGNHDLSTPGHELSPLNLAPLELEATYLKSLTSSNSDDDWDSPLDLHFSQPHTPVSPLAKSRPQSYIPRLRLPGENDMSLNFDLNLSPHSEGGESFQTAPSRQPSKATTILKSPRFQESHRPKSPSSNLSLFPNTSHARNFRAPSPLSTSPTRKLSHANALELDAFPPPPPVPEDSYYENLESPSELNDAFGKGKGVLRNSDVKVKRVSVYQPQRERSESPRSRRARVRSSSIYSFSRSRSRSIETTGHQRSASSGSIARTKDSIRGRHSRNVSVDDKRRSRDRDQIHYDPKEHHRNRSGSVQGRAIDFDNPRSNPFMDAHAISDAAYVSDEVTSVLSDRVSNMKSTNGGGSRVDFTTTNYGSKDQGSVNLDAASSDNSGIQIARRAQSISGHGSPKKNALQTTIIEVTSRPGSIKTLTPPISSSKSSFLPSPVTEEEGAFF</sequence>
<feature type="region of interest" description="Disordered" evidence="1">
    <location>
        <begin position="213"/>
        <end position="366"/>
    </location>
</feature>
<name>A0A3D8QK29_9HELO</name>
<accession>A0A3D8QK29</accession>
<dbReference type="AlphaFoldDB" id="A0A3D8QK29"/>
<feature type="region of interest" description="Disordered" evidence="1">
    <location>
        <begin position="379"/>
        <end position="484"/>
    </location>
</feature>
<feature type="transmembrane region" description="Helical" evidence="2">
    <location>
        <begin position="14"/>
        <end position="35"/>
    </location>
</feature>
<feature type="compositionally biased region" description="Polar residues" evidence="1">
    <location>
        <begin position="249"/>
        <end position="259"/>
    </location>
</feature>
<protein>
    <submittedName>
        <fullName evidence="3">Uncharacterized protein</fullName>
    </submittedName>
</protein>
<dbReference type="OrthoDB" id="5361354at2759"/>
<keyword evidence="2" id="KW-0812">Transmembrane</keyword>
<feature type="region of interest" description="Disordered" evidence="1">
    <location>
        <begin position="90"/>
        <end position="118"/>
    </location>
</feature>
<dbReference type="EMBL" id="PDLM01000014">
    <property type="protein sequence ID" value="RDW62162.1"/>
    <property type="molecule type" value="Genomic_DNA"/>
</dbReference>
<evidence type="ECO:0000256" key="1">
    <source>
        <dbReference type="SAM" id="MobiDB-lite"/>
    </source>
</evidence>
<keyword evidence="2" id="KW-0472">Membrane</keyword>
<feature type="compositionally biased region" description="Polar residues" evidence="1">
    <location>
        <begin position="415"/>
        <end position="429"/>
    </location>
</feature>
<dbReference type="PANTHER" id="PTHR40623:SF1">
    <property type="match status" value="1"/>
</dbReference>
<feature type="compositionally biased region" description="Basic and acidic residues" evidence="1">
    <location>
        <begin position="445"/>
        <end position="464"/>
    </location>
</feature>
<dbReference type="PANTHER" id="PTHR40623">
    <property type="entry name" value="INTEGRAL MEMBRANE PROTEIN"/>
    <property type="match status" value="1"/>
</dbReference>
<feature type="compositionally biased region" description="Polar residues" evidence="1">
    <location>
        <begin position="266"/>
        <end position="282"/>
    </location>
</feature>
<keyword evidence="4" id="KW-1185">Reference proteome</keyword>
<gene>
    <name evidence="3" type="ORF">BP6252_11595</name>
</gene>
<evidence type="ECO:0000256" key="2">
    <source>
        <dbReference type="SAM" id="Phobius"/>
    </source>
</evidence>
<comment type="caution">
    <text evidence="3">The sequence shown here is derived from an EMBL/GenBank/DDBJ whole genome shotgun (WGS) entry which is preliminary data.</text>
</comment>
<feature type="region of interest" description="Disordered" evidence="1">
    <location>
        <begin position="584"/>
        <end position="613"/>
    </location>
</feature>
<proteinExistence type="predicted"/>
<dbReference type="Proteomes" id="UP000256645">
    <property type="component" value="Unassembled WGS sequence"/>
</dbReference>
<organism evidence="3 4">
    <name type="scientific">Coleophoma cylindrospora</name>
    <dbReference type="NCBI Taxonomy" id="1849047"/>
    <lineage>
        <taxon>Eukaryota</taxon>
        <taxon>Fungi</taxon>
        <taxon>Dikarya</taxon>
        <taxon>Ascomycota</taxon>
        <taxon>Pezizomycotina</taxon>
        <taxon>Leotiomycetes</taxon>
        <taxon>Helotiales</taxon>
        <taxon>Dermateaceae</taxon>
        <taxon>Coleophoma</taxon>
    </lineage>
</organism>
<evidence type="ECO:0000313" key="4">
    <source>
        <dbReference type="Proteomes" id="UP000256645"/>
    </source>
</evidence>
<reference evidence="3 4" key="1">
    <citation type="journal article" date="2018" name="IMA Fungus">
        <title>IMA Genome-F 9: Draft genome sequence of Annulohypoxylon stygium, Aspergillus mulundensis, Berkeleyomyces basicola (syn. Thielaviopsis basicola), Ceratocystis smalleyi, two Cercospora beticola strains, Coleophoma cylindrospora, Fusarium fracticaudum, Phialophora cf. hyalina, and Morchella septimelata.</title>
        <authorList>
            <person name="Wingfield B.D."/>
            <person name="Bills G.F."/>
            <person name="Dong Y."/>
            <person name="Huang W."/>
            <person name="Nel W.J."/>
            <person name="Swalarsk-Parry B.S."/>
            <person name="Vaghefi N."/>
            <person name="Wilken P.M."/>
            <person name="An Z."/>
            <person name="de Beer Z.W."/>
            <person name="De Vos L."/>
            <person name="Chen L."/>
            <person name="Duong T.A."/>
            <person name="Gao Y."/>
            <person name="Hammerbacher A."/>
            <person name="Kikkert J.R."/>
            <person name="Li Y."/>
            <person name="Li H."/>
            <person name="Li K."/>
            <person name="Li Q."/>
            <person name="Liu X."/>
            <person name="Ma X."/>
            <person name="Naidoo K."/>
            <person name="Pethybridge S.J."/>
            <person name="Sun J."/>
            <person name="Steenkamp E.T."/>
            <person name="van der Nest M.A."/>
            <person name="van Wyk S."/>
            <person name="Wingfield M.J."/>
            <person name="Xiong C."/>
            <person name="Yue Q."/>
            <person name="Zhang X."/>
        </authorList>
    </citation>
    <scope>NUCLEOTIDE SEQUENCE [LARGE SCALE GENOMIC DNA]</scope>
    <source>
        <strain evidence="3 4">BP6252</strain>
    </source>
</reference>
<feature type="compositionally biased region" description="Low complexity" evidence="1">
    <location>
        <begin position="591"/>
        <end position="604"/>
    </location>
</feature>